<dbReference type="Proteomes" id="UP000005801">
    <property type="component" value="Unassembled WGS sequence"/>
</dbReference>
<reference evidence="3 4" key="1">
    <citation type="submission" date="2007-06" db="EMBL/GenBank/DDBJ databases">
        <authorList>
            <person name="Shimkets L."/>
            <person name="Ferriera S."/>
            <person name="Johnson J."/>
            <person name="Kravitz S."/>
            <person name="Beeson K."/>
            <person name="Sutton G."/>
            <person name="Rogers Y.-H."/>
            <person name="Friedman R."/>
            <person name="Frazier M."/>
            <person name="Venter J.C."/>
        </authorList>
    </citation>
    <scope>NUCLEOTIDE SEQUENCE [LARGE SCALE GENOMIC DNA]</scope>
    <source>
        <strain evidence="3 4">SIR-1</strain>
    </source>
</reference>
<comment type="caution">
    <text evidence="3">The sequence shown here is derived from an EMBL/GenBank/DDBJ whole genome shotgun (WGS) entry which is preliminary data.</text>
</comment>
<evidence type="ECO:0000256" key="1">
    <source>
        <dbReference type="SAM" id="MobiDB-lite"/>
    </source>
</evidence>
<evidence type="ECO:0000256" key="2">
    <source>
        <dbReference type="SAM" id="Phobius"/>
    </source>
</evidence>
<sequence length="190" mass="19888">MASAAEAKTKPRALAKRARWPKLARGLRRAGELATRAMGPIPLTPLGVLVLGGCAWAFFGFGLGRLDLVLLVLGAAGLGVGAVAMLTTILAAVLTWRWHRRTDRSGGAPGDEGEQGARSIDVECGYAVATGFWLPRLRGCLLDIRWPGSSPRPRSASRLKAGGCARRCSRPAAARSPRSSASSRSATSSA</sequence>
<name>A6GC32_9BACT</name>
<dbReference type="EMBL" id="ABCS01000062">
    <property type="protein sequence ID" value="EDM76594.1"/>
    <property type="molecule type" value="Genomic_DNA"/>
</dbReference>
<gene>
    <name evidence="3" type="ORF">PPSIR1_24339</name>
</gene>
<dbReference type="STRING" id="391625.PPSIR1_24339"/>
<feature type="region of interest" description="Disordered" evidence="1">
    <location>
        <begin position="149"/>
        <end position="190"/>
    </location>
</feature>
<organism evidence="3 4">
    <name type="scientific">Plesiocystis pacifica SIR-1</name>
    <dbReference type="NCBI Taxonomy" id="391625"/>
    <lineage>
        <taxon>Bacteria</taxon>
        <taxon>Pseudomonadati</taxon>
        <taxon>Myxococcota</taxon>
        <taxon>Polyangia</taxon>
        <taxon>Nannocystales</taxon>
        <taxon>Nannocystaceae</taxon>
        <taxon>Plesiocystis</taxon>
    </lineage>
</organism>
<evidence type="ECO:0000313" key="4">
    <source>
        <dbReference type="Proteomes" id="UP000005801"/>
    </source>
</evidence>
<dbReference type="RefSeq" id="WP_006974273.1">
    <property type="nucleotide sequence ID" value="NZ_ABCS01000062.1"/>
</dbReference>
<feature type="transmembrane region" description="Helical" evidence="2">
    <location>
        <begin position="69"/>
        <end position="94"/>
    </location>
</feature>
<keyword evidence="4" id="KW-1185">Reference proteome</keyword>
<keyword evidence="2" id="KW-0812">Transmembrane</keyword>
<feature type="transmembrane region" description="Helical" evidence="2">
    <location>
        <begin position="43"/>
        <end position="63"/>
    </location>
</feature>
<keyword evidence="2" id="KW-0472">Membrane</keyword>
<keyword evidence="2" id="KW-1133">Transmembrane helix</keyword>
<proteinExistence type="predicted"/>
<accession>A6GC32</accession>
<protein>
    <submittedName>
        <fullName evidence="3">Uncharacterized protein</fullName>
    </submittedName>
</protein>
<dbReference type="AlphaFoldDB" id="A6GC32"/>
<evidence type="ECO:0000313" key="3">
    <source>
        <dbReference type="EMBL" id="EDM76594.1"/>
    </source>
</evidence>